<evidence type="ECO:0000313" key="1">
    <source>
        <dbReference type="EMBL" id="NDY43675.1"/>
    </source>
</evidence>
<evidence type="ECO:0000313" key="2">
    <source>
        <dbReference type="Proteomes" id="UP000469346"/>
    </source>
</evidence>
<dbReference type="AlphaFoldDB" id="A0A6N9TQY9"/>
<gene>
    <name evidence="1" type="ORF">G3N55_12620</name>
</gene>
<protein>
    <submittedName>
        <fullName evidence="1">Uncharacterized protein</fullName>
    </submittedName>
</protein>
<name>A0A6N9TQY9_DISTH</name>
<sequence length="47" mass="5210">GALDEMSRFWVLSPKKKYSVGTAARQISQFFLEGILREDAPPPVEGS</sequence>
<reference evidence="1 2" key="1">
    <citation type="submission" date="2020-02" db="EMBL/GenBank/DDBJ databases">
        <title>Comparative genomics of sulfur disproportionating microorganisms.</title>
        <authorList>
            <person name="Ward L.M."/>
            <person name="Bertran E."/>
            <person name="Johnston D.T."/>
        </authorList>
    </citation>
    <scope>NUCLEOTIDE SEQUENCE [LARGE SCALE GENOMIC DNA]</scope>
    <source>
        <strain evidence="1 2">DSM 100025</strain>
    </source>
</reference>
<organism evidence="1 2">
    <name type="scientific">Dissulfurirhabdus thermomarina</name>
    <dbReference type="NCBI Taxonomy" id="1765737"/>
    <lineage>
        <taxon>Bacteria</taxon>
        <taxon>Deltaproteobacteria</taxon>
        <taxon>Dissulfurirhabdaceae</taxon>
        <taxon>Dissulfurirhabdus</taxon>
    </lineage>
</organism>
<proteinExistence type="predicted"/>
<feature type="non-terminal residue" evidence="1">
    <location>
        <position position="1"/>
    </location>
</feature>
<dbReference type="EMBL" id="JAAGRR010000282">
    <property type="protein sequence ID" value="NDY43675.1"/>
    <property type="molecule type" value="Genomic_DNA"/>
</dbReference>
<accession>A0A6N9TQY9</accession>
<comment type="caution">
    <text evidence="1">The sequence shown here is derived from an EMBL/GenBank/DDBJ whole genome shotgun (WGS) entry which is preliminary data.</text>
</comment>
<keyword evidence="2" id="KW-1185">Reference proteome</keyword>
<dbReference type="Proteomes" id="UP000469346">
    <property type="component" value="Unassembled WGS sequence"/>
</dbReference>